<dbReference type="NCBIfam" id="TIGR00035">
    <property type="entry name" value="asp_race"/>
    <property type="match status" value="1"/>
</dbReference>
<protein>
    <submittedName>
        <fullName evidence="3">Aspartate racemase</fullName>
    </submittedName>
</protein>
<dbReference type="OrthoDB" id="9803739at2"/>
<evidence type="ECO:0000313" key="3">
    <source>
        <dbReference type="EMBL" id="ASN04696.1"/>
    </source>
</evidence>
<dbReference type="Gene3D" id="3.40.50.1860">
    <property type="match status" value="2"/>
</dbReference>
<keyword evidence="2" id="KW-0413">Isomerase</keyword>
<dbReference type="InterPro" id="IPR004380">
    <property type="entry name" value="Asp_race"/>
</dbReference>
<dbReference type="KEGG" id="vne:CFK40_06550"/>
<proteinExistence type="inferred from homology"/>
<dbReference type="EMBL" id="CP022437">
    <property type="protein sequence ID" value="ASN04696.1"/>
    <property type="molecule type" value="Genomic_DNA"/>
</dbReference>
<sequence>MKTIGLIGGMSWESSLEYYRIINKRINNQAGGLTSAECIMYSVNFAEIEYLQRNNEWDKAATILVNIAKKLESVGADCVLICTNTMHKIASHVQEAIKVPLIHIGEATSEAISEDNISKIGLLGTRYTMEEDFYHDSLDQRGIQVVTPDQTARAELNRIIFEELCQGEFLAESKQKIQSMIENLRLAGAKAIVLGCTEIPLIIKQEDCSLPLYNTMDIHARKAVEFSLG</sequence>
<dbReference type="PROSITE" id="PS00924">
    <property type="entry name" value="ASP_GLU_RACEMASE_2"/>
    <property type="match status" value="1"/>
</dbReference>
<dbReference type="Proteomes" id="UP000204391">
    <property type="component" value="Chromosome"/>
</dbReference>
<dbReference type="SUPFAM" id="SSF53681">
    <property type="entry name" value="Aspartate/glutamate racemase"/>
    <property type="match status" value="2"/>
</dbReference>
<evidence type="ECO:0000256" key="2">
    <source>
        <dbReference type="ARBA" id="ARBA00023235"/>
    </source>
</evidence>
<dbReference type="Pfam" id="PF01177">
    <property type="entry name" value="Asp_Glu_race"/>
    <property type="match status" value="1"/>
</dbReference>
<dbReference type="RefSeq" id="WP_089531547.1">
    <property type="nucleotide sequence ID" value="NZ_CP022437.1"/>
</dbReference>
<evidence type="ECO:0000313" key="4">
    <source>
        <dbReference type="Proteomes" id="UP000204391"/>
    </source>
</evidence>
<dbReference type="AlphaFoldDB" id="A0A221MAK5"/>
<gene>
    <name evidence="3" type="ORF">CFK40_06550</name>
</gene>
<dbReference type="InterPro" id="IPR001920">
    <property type="entry name" value="Asp/Glu_race"/>
</dbReference>
<organism evidence="3 4">
    <name type="scientific">Virgibacillus necropolis</name>
    <dbReference type="NCBI Taxonomy" id="163877"/>
    <lineage>
        <taxon>Bacteria</taxon>
        <taxon>Bacillati</taxon>
        <taxon>Bacillota</taxon>
        <taxon>Bacilli</taxon>
        <taxon>Bacillales</taxon>
        <taxon>Bacillaceae</taxon>
        <taxon>Virgibacillus</taxon>
    </lineage>
</organism>
<dbReference type="InterPro" id="IPR015942">
    <property type="entry name" value="Asp/Glu/hydantoin_racemase"/>
</dbReference>
<dbReference type="PANTHER" id="PTHR21198:SF7">
    <property type="entry name" value="ASPARTATE-GLUTAMATE RACEMASE FAMILY"/>
    <property type="match status" value="1"/>
</dbReference>
<name>A0A221MAK5_9BACI</name>
<dbReference type="GO" id="GO:0047661">
    <property type="term" value="F:amino-acid racemase activity"/>
    <property type="evidence" value="ECO:0007669"/>
    <property type="project" value="InterPro"/>
</dbReference>
<keyword evidence="4" id="KW-1185">Reference proteome</keyword>
<dbReference type="InterPro" id="IPR033134">
    <property type="entry name" value="Asp/Glu_racemase_AS_2"/>
</dbReference>
<reference evidence="3 4" key="1">
    <citation type="journal article" date="2003" name="Int. J. Syst. Evol. Microbiol.">
        <title>Virgibacillus carmonensis sp. nov., Virgibacillus necropolis sp. nov. and Virgibacillus picturae sp. nov., three novel species isolated from deteriorated mural paintings, transfer of the species of the genus salibacillus to Virgibacillus, as Virgibacillus marismortui comb. nov. and Virgibacillus salexigens comb. nov., and emended description of the genus Virgibacillus.</title>
        <authorList>
            <person name="Heyrman J."/>
            <person name="Logan N.A."/>
            <person name="Busse H.J."/>
            <person name="Balcaen A."/>
            <person name="Lebbe L."/>
            <person name="Rodriguez-Diaz M."/>
            <person name="Swings J."/>
            <person name="De Vos P."/>
        </authorList>
    </citation>
    <scope>NUCLEOTIDE SEQUENCE [LARGE SCALE GENOMIC DNA]</scope>
    <source>
        <strain evidence="3 4">LMG 19488</strain>
    </source>
</reference>
<evidence type="ECO:0000256" key="1">
    <source>
        <dbReference type="ARBA" id="ARBA00007847"/>
    </source>
</evidence>
<accession>A0A221MAK5</accession>
<dbReference type="PANTHER" id="PTHR21198">
    <property type="entry name" value="GLUTAMATE RACEMASE"/>
    <property type="match status" value="1"/>
</dbReference>
<comment type="similarity">
    <text evidence="1">Belongs to the aspartate/glutamate racemases family.</text>
</comment>